<organism evidence="3 4">
    <name type="scientific">Sphingomonas rosea</name>
    <dbReference type="NCBI Taxonomy" id="335605"/>
    <lineage>
        <taxon>Bacteria</taxon>
        <taxon>Pseudomonadati</taxon>
        <taxon>Pseudomonadota</taxon>
        <taxon>Alphaproteobacteria</taxon>
        <taxon>Sphingomonadales</taxon>
        <taxon>Sphingomonadaceae</taxon>
        <taxon>Sphingomonas</taxon>
    </lineage>
</organism>
<dbReference type="InterPro" id="IPR003675">
    <property type="entry name" value="Rce1/LyrA-like_dom"/>
</dbReference>
<keyword evidence="4" id="KW-1185">Reference proteome</keyword>
<name>A0ABP7TX08_9SPHN</name>
<keyword evidence="1" id="KW-1133">Transmembrane helix</keyword>
<feature type="domain" description="CAAX prenyl protease 2/Lysostaphin resistance protein A-like" evidence="2">
    <location>
        <begin position="116"/>
        <end position="200"/>
    </location>
</feature>
<dbReference type="Pfam" id="PF02517">
    <property type="entry name" value="Rce1-like"/>
    <property type="match status" value="1"/>
</dbReference>
<feature type="transmembrane region" description="Helical" evidence="1">
    <location>
        <begin position="140"/>
        <end position="159"/>
    </location>
</feature>
<evidence type="ECO:0000313" key="4">
    <source>
        <dbReference type="Proteomes" id="UP001424459"/>
    </source>
</evidence>
<dbReference type="Proteomes" id="UP001424459">
    <property type="component" value="Unassembled WGS sequence"/>
</dbReference>
<proteinExistence type="predicted"/>
<keyword evidence="1" id="KW-0812">Transmembrane</keyword>
<reference evidence="4" key="1">
    <citation type="journal article" date="2019" name="Int. J. Syst. Evol. Microbiol.">
        <title>The Global Catalogue of Microorganisms (GCM) 10K type strain sequencing project: providing services to taxonomists for standard genome sequencing and annotation.</title>
        <authorList>
            <consortium name="The Broad Institute Genomics Platform"/>
            <consortium name="The Broad Institute Genome Sequencing Center for Infectious Disease"/>
            <person name="Wu L."/>
            <person name="Ma J."/>
        </authorList>
    </citation>
    <scope>NUCLEOTIDE SEQUENCE [LARGE SCALE GENOMIC DNA]</scope>
    <source>
        <strain evidence="4">JCM 17564</strain>
    </source>
</reference>
<feature type="transmembrane region" description="Helical" evidence="1">
    <location>
        <begin position="34"/>
        <end position="53"/>
    </location>
</feature>
<sequence>MTAAALLALALLVPVPLWGLWRSRPGRPAQDRKARYWSTIALGTVLLVALALVKRSEGLSLADLGLGPLGTTGAWALAAAAVLLGLLALGLRSNRARKERPDDSAAAMFPHQRDEVPAFVLMILVAGIGWELLYRGFLLWFLPPLIGLWPAVLVAALAYGLAHGWHSGKRFAASLVSALLFTAGYALTGSLWWLILIHLGLPLIGYLGWRRLRAAAPATPIEALA</sequence>
<protein>
    <recommendedName>
        <fullName evidence="2">CAAX prenyl protease 2/Lysostaphin resistance protein A-like domain-containing protein</fullName>
    </recommendedName>
</protein>
<evidence type="ECO:0000313" key="3">
    <source>
        <dbReference type="EMBL" id="GAA4032471.1"/>
    </source>
</evidence>
<evidence type="ECO:0000256" key="1">
    <source>
        <dbReference type="SAM" id="Phobius"/>
    </source>
</evidence>
<feature type="transmembrane region" description="Helical" evidence="1">
    <location>
        <begin position="73"/>
        <end position="91"/>
    </location>
</feature>
<dbReference type="RefSeq" id="WP_344695945.1">
    <property type="nucleotide sequence ID" value="NZ_BAABBR010000001.1"/>
</dbReference>
<feature type="transmembrane region" description="Helical" evidence="1">
    <location>
        <begin position="6"/>
        <end position="22"/>
    </location>
</feature>
<comment type="caution">
    <text evidence="3">The sequence shown here is derived from an EMBL/GenBank/DDBJ whole genome shotgun (WGS) entry which is preliminary data.</text>
</comment>
<dbReference type="EMBL" id="BAABBR010000001">
    <property type="protein sequence ID" value="GAA4032471.1"/>
    <property type="molecule type" value="Genomic_DNA"/>
</dbReference>
<gene>
    <name evidence="3" type="ORF">GCM10022281_10160</name>
</gene>
<accession>A0ABP7TX08</accession>
<keyword evidence="1" id="KW-0472">Membrane</keyword>
<feature type="transmembrane region" description="Helical" evidence="1">
    <location>
        <begin position="116"/>
        <end position="134"/>
    </location>
</feature>
<feature type="transmembrane region" description="Helical" evidence="1">
    <location>
        <begin position="171"/>
        <end position="187"/>
    </location>
</feature>
<evidence type="ECO:0000259" key="2">
    <source>
        <dbReference type="Pfam" id="PF02517"/>
    </source>
</evidence>